<comment type="similarity">
    <text evidence="1">Belongs to the nitronate monooxygenase family. NMO class I subfamily.</text>
</comment>
<dbReference type="Proteomes" id="UP001244136">
    <property type="component" value="Chromosome"/>
</dbReference>
<protein>
    <submittedName>
        <fullName evidence="6">Nitronate monooxygenase</fullName>
        <ecNumber evidence="6">1.13.12.-</ecNumber>
    </submittedName>
</protein>
<evidence type="ECO:0000256" key="5">
    <source>
        <dbReference type="ARBA" id="ARBA00023033"/>
    </source>
</evidence>
<keyword evidence="3" id="KW-0288">FMN</keyword>
<evidence type="ECO:0000256" key="3">
    <source>
        <dbReference type="ARBA" id="ARBA00022643"/>
    </source>
</evidence>
<keyword evidence="7" id="KW-1185">Reference proteome</keyword>
<dbReference type="EC" id="1.13.12.-" evidence="6"/>
<proteinExistence type="inferred from homology"/>
<dbReference type="InterPro" id="IPR013785">
    <property type="entry name" value="Aldolase_TIM"/>
</dbReference>
<dbReference type="RefSeq" id="WP_281145492.1">
    <property type="nucleotide sequence ID" value="NZ_CP123967.1"/>
</dbReference>
<dbReference type="CDD" id="cd04730">
    <property type="entry name" value="NPD_like"/>
    <property type="match status" value="1"/>
</dbReference>
<organism evidence="6 7">
    <name type="scientific">Tessaracoccus lacteus</name>
    <dbReference type="NCBI Taxonomy" id="3041766"/>
    <lineage>
        <taxon>Bacteria</taxon>
        <taxon>Bacillati</taxon>
        <taxon>Actinomycetota</taxon>
        <taxon>Actinomycetes</taxon>
        <taxon>Propionibacteriales</taxon>
        <taxon>Propionibacteriaceae</taxon>
        <taxon>Tessaracoccus</taxon>
    </lineage>
</organism>
<keyword evidence="5 6" id="KW-0503">Monooxygenase</keyword>
<keyword evidence="2" id="KW-0285">Flavoprotein</keyword>
<reference evidence="6 7" key="1">
    <citation type="journal article" date="2008" name="Int. J. Syst. Evol. Microbiol.">
        <title>Tessaracoccus flavescens sp. nov., isolated from marine sediment.</title>
        <authorList>
            <person name="Lee D.W."/>
            <person name="Lee S.D."/>
        </authorList>
    </citation>
    <scope>NUCLEOTIDE SEQUENCE [LARGE SCALE GENOMIC DNA]</scope>
    <source>
        <strain evidence="6 7">T21</strain>
    </source>
</reference>
<dbReference type="GO" id="GO:0004497">
    <property type="term" value="F:monooxygenase activity"/>
    <property type="evidence" value="ECO:0007669"/>
    <property type="project" value="UniProtKB-KW"/>
</dbReference>
<keyword evidence="4 6" id="KW-0560">Oxidoreductase</keyword>
<evidence type="ECO:0000256" key="4">
    <source>
        <dbReference type="ARBA" id="ARBA00023002"/>
    </source>
</evidence>
<sequence>MALPERLAGLRLPVVAAPMFLVSGPELVLACAHAGVLGTLPALNQRTTAGLREWLARIAAEAHNAPYGVNLIAHSSNPRLAADLDVIVEHRVPVVITSLGASDRVVDAVHGYGGLVFHDVTTLAHARRAAGAGVDGLILVAAGAGGHAGRLNPFSFVTAVRNWFDGTLLLGGGLSTGADVAAAVALGADLAYLGTRFIATQESMASAAYRDLLAAAGPEDIVYTPSVSSIPANFLAESLARAGIDPDAPPGPVDLSHLTTPSETDAKAWRDIWSAGHSVAGITDTPSVAQLVYRLDEEYAAAVRRLKRHP</sequence>
<evidence type="ECO:0000313" key="6">
    <source>
        <dbReference type="EMBL" id="WGT47789.1"/>
    </source>
</evidence>
<evidence type="ECO:0000256" key="1">
    <source>
        <dbReference type="ARBA" id="ARBA00009881"/>
    </source>
</evidence>
<dbReference type="Pfam" id="PF03060">
    <property type="entry name" value="NMO"/>
    <property type="match status" value="1"/>
</dbReference>
<dbReference type="EMBL" id="CP123967">
    <property type="protein sequence ID" value="WGT47789.1"/>
    <property type="molecule type" value="Genomic_DNA"/>
</dbReference>
<dbReference type="SUPFAM" id="SSF51412">
    <property type="entry name" value="Inosine monophosphate dehydrogenase (IMPDH)"/>
    <property type="match status" value="1"/>
</dbReference>
<evidence type="ECO:0000313" key="7">
    <source>
        <dbReference type="Proteomes" id="UP001244136"/>
    </source>
</evidence>
<evidence type="ECO:0000256" key="2">
    <source>
        <dbReference type="ARBA" id="ARBA00022630"/>
    </source>
</evidence>
<dbReference type="InterPro" id="IPR004136">
    <property type="entry name" value="NMO"/>
</dbReference>
<dbReference type="PANTHER" id="PTHR42747:SF4">
    <property type="entry name" value="BLR1330 PROTEIN"/>
    <property type="match status" value="1"/>
</dbReference>
<name>A0ABY8PZ79_9ACTN</name>
<gene>
    <name evidence="6" type="ORF">QH948_03155</name>
</gene>
<dbReference type="Gene3D" id="3.20.20.70">
    <property type="entry name" value="Aldolase class I"/>
    <property type="match status" value="1"/>
</dbReference>
<dbReference type="PANTHER" id="PTHR42747">
    <property type="entry name" value="NITRONATE MONOOXYGENASE-RELATED"/>
    <property type="match status" value="1"/>
</dbReference>
<accession>A0ABY8PZ79</accession>